<evidence type="ECO:0000256" key="3">
    <source>
        <dbReference type="SAM" id="SignalP"/>
    </source>
</evidence>
<feature type="transmembrane region" description="Helical" evidence="2">
    <location>
        <begin position="117"/>
        <end position="137"/>
    </location>
</feature>
<gene>
    <name evidence="5" type="ORF">FHS88_000620</name>
</gene>
<dbReference type="PANTHER" id="PTHR41542:SF1">
    <property type="entry name" value="BLL5807 PROTEIN"/>
    <property type="match status" value="1"/>
</dbReference>
<proteinExistence type="predicted"/>
<dbReference type="SMART" id="SM00978">
    <property type="entry name" value="Tim44"/>
    <property type="match status" value="1"/>
</dbReference>
<accession>A0A840XP02</accession>
<protein>
    <submittedName>
        <fullName evidence="5">Putative lipid-binding transport protein (Tim44 family)</fullName>
    </submittedName>
</protein>
<evidence type="ECO:0000259" key="4">
    <source>
        <dbReference type="SMART" id="SM00978"/>
    </source>
</evidence>
<keyword evidence="2" id="KW-0472">Membrane</keyword>
<keyword evidence="3" id="KW-0732">Signal</keyword>
<feature type="signal peptide" evidence="3">
    <location>
        <begin position="1"/>
        <end position="23"/>
    </location>
</feature>
<feature type="region of interest" description="Disordered" evidence="1">
    <location>
        <begin position="28"/>
        <end position="53"/>
    </location>
</feature>
<dbReference type="AlphaFoldDB" id="A0A840XP02"/>
<dbReference type="InterPro" id="IPR007379">
    <property type="entry name" value="Tim44-like_dom"/>
</dbReference>
<evidence type="ECO:0000313" key="5">
    <source>
        <dbReference type="EMBL" id="MBB5688510.1"/>
    </source>
</evidence>
<name>A0A840XP02_9PROT</name>
<dbReference type="Proteomes" id="UP000562254">
    <property type="component" value="Unassembled WGS sequence"/>
</dbReference>
<reference evidence="5 6" key="1">
    <citation type="submission" date="2020-08" db="EMBL/GenBank/DDBJ databases">
        <title>Genomic Encyclopedia of Type Strains, Phase IV (KMG-IV): sequencing the most valuable type-strain genomes for metagenomic binning, comparative biology and taxonomic classification.</title>
        <authorList>
            <person name="Goeker M."/>
        </authorList>
    </citation>
    <scope>NUCLEOTIDE SEQUENCE [LARGE SCALE GENOMIC DNA]</scope>
    <source>
        <strain evidence="5 6">DSM 25895</strain>
    </source>
</reference>
<keyword evidence="2" id="KW-1133">Transmembrane helix</keyword>
<dbReference type="RefSeq" id="WP_184481164.1">
    <property type="nucleotide sequence ID" value="NZ_JACIJE010000001.1"/>
</dbReference>
<dbReference type="Pfam" id="PF04280">
    <property type="entry name" value="Tim44"/>
    <property type="match status" value="1"/>
</dbReference>
<keyword evidence="2" id="KW-0812">Transmembrane</keyword>
<evidence type="ECO:0000313" key="6">
    <source>
        <dbReference type="Proteomes" id="UP000562254"/>
    </source>
</evidence>
<keyword evidence="6" id="KW-1185">Reference proteome</keyword>
<dbReference type="PANTHER" id="PTHR41542">
    <property type="entry name" value="BLL5807 PROTEIN"/>
    <property type="match status" value="1"/>
</dbReference>
<feature type="transmembrane region" description="Helical" evidence="2">
    <location>
        <begin position="87"/>
        <end position="110"/>
    </location>
</feature>
<feature type="domain" description="Tim44-like" evidence="4">
    <location>
        <begin position="173"/>
        <end position="319"/>
    </location>
</feature>
<feature type="chain" id="PRO_5032702966" evidence="3">
    <location>
        <begin position="24"/>
        <end position="321"/>
    </location>
</feature>
<sequence length="321" mass="33626">MRRQATILSALAVVLLALAPALAEARAGGRASSGSRGERTYQAPPPTNTAPGAAQRFDRTATQPGTAAARPGAMAPGAAAAGQSRGFLGSFGGALLAGGLIGALLGYGLFGGGAGLGAFLGMLLQIGLIVLAVMFVMRLIRGRRPAVAEGPQQGLAFQAPPQAPPQGLKPMGAGGGLKAAAPAGGTVEIGPSDYKAFERLLVEVNEAWSRRDLAALRQMATPEMVSYFAQDLRDLEARNWRNEVRDLRFEQGDLAEAWREGDEEYATVAMRFSLLDATFDNATGQVVEGSTTERETATELWTFVRKAPAGRWMLSAIQQTG</sequence>
<dbReference type="SUPFAM" id="SSF54427">
    <property type="entry name" value="NTF2-like"/>
    <property type="match status" value="1"/>
</dbReference>
<evidence type="ECO:0000256" key="2">
    <source>
        <dbReference type="SAM" id="Phobius"/>
    </source>
</evidence>
<comment type="caution">
    <text evidence="5">The sequence shown here is derived from an EMBL/GenBank/DDBJ whole genome shotgun (WGS) entry which is preliminary data.</text>
</comment>
<dbReference type="Gene3D" id="3.10.450.240">
    <property type="match status" value="1"/>
</dbReference>
<dbReference type="InterPro" id="IPR032710">
    <property type="entry name" value="NTF2-like_dom_sf"/>
</dbReference>
<evidence type="ECO:0000256" key="1">
    <source>
        <dbReference type="SAM" id="MobiDB-lite"/>
    </source>
</evidence>
<organism evidence="5 6">
    <name type="scientific">Neoroseomonas alkaliterrae</name>
    <dbReference type="NCBI Taxonomy" id="1452450"/>
    <lineage>
        <taxon>Bacteria</taxon>
        <taxon>Pseudomonadati</taxon>
        <taxon>Pseudomonadota</taxon>
        <taxon>Alphaproteobacteria</taxon>
        <taxon>Acetobacterales</taxon>
        <taxon>Acetobacteraceae</taxon>
        <taxon>Neoroseomonas</taxon>
    </lineage>
</organism>
<dbReference type="EMBL" id="JACIJE010000001">
    <property type="protein sequence ID" value="MBB5688510.1"/>
    <property type="molecule type" value="Genomic_DNA"/>
</dbReference>